<proteinExistence type="predicted"/>
<protein>
    <submittedName>
        <fullName evidence="1">Uncharacterized protein</fullName>
    </submittedName>
</protein>
<reference evidence="1 2" key="1">
    <citation type="journal article" date="2008" name="J. Bacteriol.">
        <title>'Candidatus Cloacamonas acidaminovorans': genome sequence reconstruction provides a first glimpse of a new bacterial division.</title>
        <authorList>
            <person name="Pelletier E."/>
            <person name="Kreimeyer A."/>
            <person name="Bocs S."/>
            <person name="Rouy Z."/>
            <person name="Gyapay G."/>
            <person name="Chouari R."/>
            <person name="Riviere D."/>
            <person name="Ganesan A."/>
            <person name="Daegelen P."/>
            <person name="Sghir A."/>
            <person name="Cohen G.N."/>
            <person name="Medigue C."/>
            <person name="Weissenbach J."/>
            <person name="Le Paslier D."/>
        </authorList>
    </citation>
    <scope>NUCLEOTIDE SEQUENCE [LARGE SCALE GENOMIC DNA]</scope>
    <source>
        <strain evidence="2">Evry</strain>
    </source>
</reference>
<gene>
    <name evidence="1" type="ordered locus">CLOAM1895</name>
</gene>
<dbReference type="KEGG" id="caci:CLOAM1895"/>
<organism evidence="1 2">
    <name type="scientific">Cloacimonas acidaminovorans (strain Evry)</name>
    <dbReference type="NCBI Taxonomy" id="459349"/>
    <lineage>
        <taxon>Bacteria</taxon>
        <taxon>Pseudomonadati</taxon>
        <taxon>Candidatus Cloacimonadota</taxon>
        <taxon>Candidatus Cloacimonadia</taxon>
        <taxon>Candidatus Cloacimonadales</taxon>
        <taxon>Candidatus Cloacimonadaceae</taxon>
        <taxon>Candidatus Cloacimonas</taxon>
    </lineage>
</organism>
<dbReference type="STRING" id="459349.CLOAM1895"/>
<sequence>MALAMGKQWVSNAIREECVFISIYMKLEKFRDETSAALKNSIDITFPLFHFLPSVVSTLQNT</sequence>
<evidence type="ECO:0000313" key="2">
    <source>
        <dbReference type="Proteomes" id="UP000002019"/>
    </source>
</evidence>
<name>B0VJN6_CLOAI</name>
<dbReference type="HOGENOM" id="CLU_2895934_0_0_0"/>
<dbReference type="AlphaFoldDB" id="B0VJN6"/>
<evidence type="ECO:0000313" key="1">
    <source>
        <dbReference type="EMBL" id="CAO81721.1"/>
    </source>
</evidence>
<dbReference type="EMBL" id="CU466930">
    <property type="protein sequence ID" value="CAO81721.1"/>
    <property type="molecule type" value="Genomic_DNA"/>
</dbReference>
<dbReference type="Proteomes" id="UP000002019">
    <property type="component" value="Chromosome"/>
</dbReference>
<keyword evidence="2" id="KW-1185">Reference proteome</keyword>
<accession>B0VJN6</accession>